<gene>
    <name evidence="2" type="ORF">D9C73_016923</name>
</gene>
<reference evidence="2 3" key="1">
    <citation type="submission" date="2019-01" db="EMBL/GenBank/DDBJ databases">
        <title>Genome Assembly of Collichthys lucidus.</title>
        <authorList>
            <person name="Cai M."/>
            <person name="Xiao S."/>
        </authorList>
    </citation>
    <scope>NUCLEOTIDE SEQUENCE [LARGE SCALE GENOMIC DNA]</scope>
    <source>
        <strain evidence="2">JT15FE1705JMU</strain>
        <tissue evidence="2">Muscle</tissue>
    </source>
</reference>
<feature type="region of interest" description="Disordered" evidence="1">
    <location>
        <begin position="59"/>
        <end position="78"/>
    </location>
</feature>
<dbReference type="AlphaFoldDB" id="A0A4U5V4N2"/>
<proteinExistence type="predicted"/>
<dbReference type="Proteomes" id="UP000298787">
    <property type="component" value="Chromosome 15"/>
</dbReference>
<evidence type="ECO:0000313" key="2">
    <source>
        <dbReference type="EMBL" id="TKS82814.1"/>
    </source>
</evidence>
<keyword evidence="3" id="KW-1185">Reference proteome</keyword>
<dbReference type="EMBL" id="CM014092">
    <property type="protein sequence ID" value="TKS82814.1"/>
    <property type="molecule type" value="Genomic_DNA"/>
</dbReference>
<evidence type="ECO:0000256" key="1">
    <source>
        <dbReference type="SAM" id="MobiDB-lite"/>
    </source>
</evidence>
<evidence type="ECO:0000313" key="3">
    <source>
        <dbReference type="Proteomes" id="UP000298787"/>
    </source>
</evidence>
<name>A0A4U5V4N2_COLLU</name>
<accession>A0A4U5V4N2</accession>
<sequence>MRWQQLASPSRTQTLWQSLAGFYNSKTKMRTEDDGEVQVVGSLNVFLALNLPFPVLGREKRREEKRRDKKGKNQNLRMSLTKVLQTRPDNPSNQPPTIRVAVVCIQDTLKVVTWDFDSYDNISDIKRTVLGNAAQPMPMRTVLLQEPHSLPWFLKQRIYRKEQGAPVLALTLEAKVYTIFA</sequence>
<protein>
    <submittedName>
        <fullName evidence="2">Uncharacterized protein</fullName>
    </submittedName>
</protein>
<organism evidence="2 3">
    <name type="scientific">Collichthys lucidus</name>
    <name type="common">Big head croaker</name>
    <name type="synonym">Sciaena lucida</name>
    <dbReference type="NCBI Taxonomy" id="240159"/>
    <lineage>
        <taxon>Eukaryota</taxon>
        <taxon>Metazoa</taxon>
        <taxon>Chordata</taxon>
        <taxon>Craniata</taxon>
        <taxon>Vertebrata</taxon>
        <taxon>Euteleostomi</taxon>
        <taxon>Actinopterygii</taxon>
        <taxon>Neopterygii</taxon>
        <taxon>Teleostei</taxon>
        <taxon>Neoteleostei</taxon>
        <taxon>Acanthomorphata</taxon>
        <taxon>Eupercaria</taxon>
        <taxon>Sciaenidae</taxon>
        <taxon>Collichthys</taxon>
    </lineage>
</organism>